<comment type="subunit">
    <text evidence="4">Part of the Bam complex.</text>
</comment>
<feature type="domain" description="Outer membrane lipoprotein BamD-like" evidence="6">
    <location>
        <begin position="55"/>
        <end position="249"/>
    </location>
</feature>
<dbReference type="SUPFAM" id="SSF48452">
    <property type="entry name" value="TPR-like"/>
    <property type="match status" value="1"/>
</dbReference>
<proteinExistence type="inferred from homology"/>
<comment type="function">
    <text evidence="4">Part of the outer membrane protein assembly complex, which is involved in assembly and insertion of beta-barrel proteins into the outer membrane.</text>
</comment>
<dbReference type="PANTHER" id="PTHR37423:SF6">
    <property type="entry name" value="CELL DIVISION COORDINATOR CPOB"/>
    <property type="match status" value="1"/>
</dbReference>
<dbReference type="EMBL" id="CP060244">
    <property type="protein sequence ID" value="QNT77438.1"/>
    <property type="molecule type" value="Genomic_DNA"/>
</dbReference>
<sequence>MSHSFAQRPRNKAIKNFSVAKSFLPLLAVLALTACSSDEDSIKQDPEHQTALQGNAETLYNNGIDALRSERYEQAIELFETLQQNFPYSGYVANAQLMEGYAYYLQGSYPDAVRILEKFLQLHPTSPDAAYAYYLRALCFYEQIPDVQRDQRITLDAMTALNEVVTRFPQTSYARDAQLKIDLCRDHLAGKEMLVGRYYAQQKVYGGALNRFQRVVLDFQTTNHVAEALYRLVEVNLHLGLTEQARKAASVLGYNYPGSPWYRYAYDVMKDNNLLSNKAPTPKAPEEDFFSHLWGEVF</sequence>
<keyword evidence="2 4" id="KW-0472">Membrane</keyword>
<dbReference type="SMART" id="SM00028">
    <property type="entry name" value="TPR"/>
    <property type="match status" value="2"/>
</dbReference>
<dbReference type="KEGG" id="ebla:JGUZn3_01730"/>
<dbReference type="Gene3D" id="1.25.40.10">
    <property type="entry name" value="Tetratricopeptide repeat domain"/>
    <property type="match status" value="1"/>
</dbReference>
<keyword evidence="8" id="KW-1185">Reference proteome</keyword>
<dbReference type="AlphaFoldDB" id="A0A7H1NNS8"/>
<dbReference type="GO" id="GO:0009279">
    <property type="term" value="C:cell outer membrane"/>
    <property type="evidence" value="ECO:0007669"/>
    <property type="project" value="UniProtKB-SubCell"/>
</dbReference>
<dbReference type="NCBIfam" id="TIGR03302">
    <property type="entry name" value="OM_YfiO"/>
    <property type="match status" value="1"/>
</dbReference>
<evidence type="ECO:0000313" key="8">
    <source>
        <dbReference type="Proteomes" id="UP000516349"/>
    </source>
</evidence>
<dbReference type="InterPro" id="IPR011990">
    <property type="entry name" value="TPR-like_helical_dom_sf"/>
</dbReference>
<dbReference type="InterPro" id="IPR019734">
    <property type="entry name" value="TPR_rpt"/>
</dbReference>
<evidence type="ECO:0000256" key="2">
    <source>
        <dbReference type="ARBA" id="ARBA00023136"/>
    </source>
</evidence>
<organism evidence="7 8">
    <name type="scientific">Entomobacter blattae</name>
    <dbReference type="NCBI Taxonomy" id="2762277"/>
    <lineage>
        <taxon>Bacteria</taxon>
        <taxon>Pseudomonadati</taxon>
        <taxon>Pseudomonadota</taxon>
        <taxon>Alphaproteobacteria</taxon>
        <taxon>Acetobacterales</taxon>
        <taxon>Acetobacteraceae</taxon>
        <taxon>Entomobacter</taxon>
    </lineage>
</organism>
<dbReference type="Proteomes" id="UP000516349">
    <property type="component" value="Chromosome"/>
</dbReference>
<protein>
    <recommendedName>
        <fullName evidence="4">Outer membrane protein assembly factor BamD</fullName>
    </recommendedName>
</protein>
<comment type="similarity">
    <text evidence="4">Belongs to the BamD family.</text>
</comment>
<evidence type="ECO:0000256" key="5">
    <source>
        <dbReference type="PROSITE-ProRule" id="PRU00339"/>
    </source>
</evidence>
<dbReference type="InterPro" id="IPR017689">
    <property type="entry name" value="BamD"/>
</dbReference>
<dbReference type="GO" id="GO:0043165">
    <property type="term" value="P:Gram-negative-bacterium-type cell outer membrane assembly"/>
    <property type="evidence" value="ECO:0007669"/>
    <property type="project" value="UniProtKB-UniRule"/>
</dbReference>
<reference evidence="7 8" key="1">
    <citation type="submission" date="2020-08" db="EMBL/GenBank/DDBJ databases">
        <title>Complete genome sequence of Entomobacter blattae G55GP.</title>
        <authorList>
            <person name="Poehlein A."/>
            <person name="Guzman J."/>
            <person name="Daniel R."/>
            <person name="Vilcinskas A."/>
        </authorList>
    </citation>
    <scope>NUCLEOTIDE SEQUENCE [LARGE SCALE GENOMIC DNA]</scope>
    <source>
        <strain evidence="7 8">G55GP</strain>
    </source>
</reference>
<dbReference type="InterPro" id="IPR039565">
    <property type="entry name" value="BamD-like"/>
</dbReference>
<comment type="subcellular location">
    <subcellularLocation>
        <location evidence="4">Cell outer membrane</location>
    </subcellularLocation>
</comment>
<dbReference type="PROSITE" id="PS50005">
    <property type="entry name" value="TPR"/>
    <property type="match status" value="1"/>
</dbReference>
<dbReference type="PANTHER" id="PTHR37423">
    <property type="entry name" value="SOLUBLE LYTIC MUREIN TRANSGLYCOSYLASE-RELATED"/>
    <property type="match status" value="1"/>
</dbReference>
<accession>A0A7H1NNS8</accession>
<evidence type="ECO:0000313" key="7">
    <source>
        <dbReference type="EMBL" id="QNT77438.1"/>
    </source>
</evidence>
<evidence type="ECO:0000259" key="6">
    <source>
        <dbReference type="Pfam" id="PF13525"/>
    </source>
</evidence>
<evidence type="ECO:0000256" key="3">
    <source>
        <dbReference type="ARBA" id="ARBA00023237"/>
    </source>
</evidence>
<dbReference type="Pfam" id="PF13525">
    <property type="entry name" value="YfiO"/>
    <property type="match status" value="1"/>
</dbReference>
<evidence type="ECO:0000256" key="1">
    <source>
        <dbReference type="ARBA" id="ARBA00022729"/>
    </source>
</evidence>
<dbReference type="HAMAP" id="MF_00922">
    <property type="entry name" value="OM_assembly_BamD"/>
    <property type="match status" value="1"/>
</dbReference>
<evidence type="ECO:0000256" key="4">
    <source>
        <dbReference type="HAMAP-Rule" id="MF_00922"/>
    </source>
</evidence>
<keyword evidence="1 4" id="KW-0732">Signal</keyword>
<keyword evidence="5" id="KW-0802">TPR repeat</keyword>
<feature type="repeat" description="TPR" evidence="5">
    <location>
        <begin position="93"/>
        <end position="126"/>
    </location>
</feature>
<name>A0A7H1NNS8_9PROT</name>
<dbReference type="GO" id="GO:0051205">
    <property type="term" value="P:protein insertion into membrane"/>
    <property type="evidence" value="ECO:0007669"/>
    <property type="project" value="UniProtKB-UniRule"/>
</dbReference>
<gene>
    <name evidence="4 7" type="primary">bamD</name>
    <name evidence="7" type="ORF">JGUZn3_01730</name>
</gene>
<dbReference type="CDD" id="cd15830">
    <property type="entry name" value="BamD"/>
    <property type="match status" value="1"/>
</dbReference>
<keyword evidence="3 4" id="KW-0998">Cell outer membrane</keyword>